<evidence type="ECO:0000313" key="3">
    <source>
        <dbReference type="Proteomes" id="UP000243547"/>
    </source>
</evidence>
<dbReference type="AlphaFoldDB" id="A0A1M6Q8K4"/>
<dbReference type="Proteomes" id="UP000243547">
    <property type="component" value="Unassembled WGS sequence"/>
</dbReference>
<accession>A0A1M6Q8K4</accession>
<evidence type="ECO:0000313" key="2">
    <source>
        <dbReference type="EMBL" id="SHK16413.1"/>
    </source>
</evidence>
<feature type="domain" description="Xylose isomerase-like TIM barrel" evidence="1">
    <location>
        <begin position="22"/>
        <end position="257"/>
    </location>
</feature>
<dbReference type="PANTHER" id="PTHR12110">
    <property type="entry name" value="HYDROXYPYRUVATE ISOMERASE"/>
    <property type="match status" value="1"/>
</dbReference>
<dbReference type="GO" id="GO:0016853">
    <property type="term" value="F:isomerase activity"/>
    <property type="evidence" value="ECO:0007669"/>
    <property type="project" value="UniProtKB-KW"/>
</dbReference>
<dbReference type="InterPro" id="IPR050312">
    <property type="entry name" value="IolE/XylAMocC-like"/>
</dbReference>
<dbReference type="InterPro" id="IPR013022">
    <property type="entry name" value="Xyl_isomerase-like_TIM-brl"/>
</dbReference>
<protein>
    <submittedName>
        <fullName evidence="2">Sugar phosphate isomerase/epimerase</fullName>
    </submittedName>
</protein>
<evidence type="ECO:0000259" key="1">
    <source>
        <dbReference type="Pfam" id="PF01261"/>
    </source>
</evidence>
<dbReference type="RefSeq" id="WP_072907867.1">
    <property type="nucleotide sequence ID" value="NZ_FRAI01000019.1"/>
</dbReference>
<dbReference type="OrthoDB" id="148059at2"/>
<dbReference type="Pfam" id="PF01261">
    <property type="entry name" value="AP_endonuc_2"/>
    <property type="match status" value="1"/>
</dbReference>
<name>A0A1M6Q8K4_9FIRM</name>
<proteinExistence type="predicted"/>
<organism evidence="2 3">
    <name type="scientific">Anaerobranca californiensis DSM 14826</name>
    <dbReference type="NCBI Taxonomy" id="1120989"/>
    <lineage>
        <taxon>Bacteria</taxon>
        <taxon>Bacillati</taxon>
        <taxon>Bacillota</taxon>
        <taxon>Clostridia</taxon>
        <taxon>Eubacteriales</taxon>
        <taxon>Proteinivoracaceae</taxon>
        <taxon>Anaerobranca</taxon>
    </lineage>
</organism>
<gene>
    <name evidence="2" type="ORF">SAMN02745227_01663</name>
</gene>
<dbReference type="InterPro" id="IPR036237">
    <property type="entry name" value="Xyl_isomerase-like_sf"/>
</dbReference>
<keyword evidence="3" id="KW-1185">Reference proteome</keyword>
<dbReference type="SUPFAM" id="SSF51658">
    <property type="entry name" value="Xylose isomerase-like"/>
    <property type="match status" value="1"/>
</dbReference>
<dbReference type="EMBL" id="FRAI01000019">
    <property type="protein sequence ID" value="SHK16413.1"/>
    <property type="molecule type" value="Genomic_DNA"/>
</dbReference>
<dbReference type="STRING" id="1120989.SAMN02745227_01663"/>
<sequence length="262" mass="30299">MKEIGLSTACFYPQLNTEDTLEIIANLGIKKIEVFLQTESEYEKNYIYELKAKINALDLEVYSVHASSALFEPLLFSTYQREVKDSLKTFEKIFEATNILKGKYYVFHGPRLMSFTKEKWDFVIERIRILTALAQQYGIGIAQENVSWCLSSNLQFLQYLKGENIENLYFTYDNKQGVKSLLKPNDILDVMGERLVNVHISDVNGKDMGVFPGHGDFDFKDLFQGLKKINYTGPIIIEVYGKYLPQNLPEEIKSFKKMFSQN</sequence>
<dbReference type="Gene3D" id="3.20.20.150">
    <property type="entry name" value="Divalent-metal-dependent TIM barrel enzymes"/>
    <property type="match status" value="1"/>
</dbReference>
<reference evidence="3" key="1">
    <citation type="submission" date="2016-11" db="EMBL/GenBank/DDBJ databases">
        <authorList>
            <person name="Varghese N."/>
            <person name="Submissions S."/>
        </authorList>
    </citation>
    <scope>NUCLEOTIDE SEQUENCE [LARGE SCALE GENOMIC DNA]</scope>
    <source>
        <strain evidence="3">DSM 14826</strain>
    </source>
</reference>
<keyword evidence="2" id="KW-0413">Isomerase</keyword>